<dbReference type="InterPro" id="IPR026442">
    <property type="entry name" value="IPTL_CTERM"/>
</dbReference>
<evidence type="ECO:0000256" key="1">
    <source>
        <dbReference type="SAM" id="Phobius"/>
    </source>
</evidence>
<keyword evidence="1" id="KW-0472">Membrane</keyword>
<organism evidence="4 5">
    <name type="scientific">Acidovorax facilis</name>
    <dbReference type="NCBI Taxonomy" id="12917"/>
    <lineage>
        <taxon>Bacteria</taxon>
        <taxon>Pseudomonadati</taxon>
        <taxon>Pseudomonadota</taxon>
        <taxon>Betaproteobacteria</taxon>
        <taxon>Burkholderiales</taxon>
        <taxon>Comamonadaceae</taxon>
        <taxon>Acidovorax</taxon>
    </lineage>
</organism>
<dbReference type="NCBIfam" id="TIGR04174">
    <property type="entry name" value="IPTL_CTERM"/>
    <property type="match status" value="1"/>
</dbReference>
<name>A0ABV8DDN7_9BURK</name>
<sequence length="223" mass="23193">MKKYLVFLAAALLQAGAWAATYTYTGPAYSAPDLHNFTSCPPGTGNCGAYTTAMAQTGSFTTAAPLPSNLNSQDITAQLTSYSFSDGLTTYSSGDPQVTLVSVSATTTGGVLDFSVHLVRWQTPAPHVIGDHLDQVLVTESGQHNAVCGNIQVNPQGDSCGTSNAGGVFSSWTDASSTVGSWTVTGLPPVATNAVPTLGEWGLLLLALLMISVGWMTMGHRRM</sequence>
<evidence type="ECO:0000313" key="5">
    <source>
        <dbReference type="Proteomes" id="UP001595693"/>
    </source>
</evidence>
<keyword evidence="1" id="KW-1133">Transmembrane helix</keyword>
<protein>
    <submittedName>
        <fullName evidence="4">IPTL-CTERM sorting domain-containing protein</fullName>
    </submittedName>
</protein>
<feature type="signal peptide" evidence="2">
    <location>
        <begin position="1"/>
        <end position="19"/>
    </location>
</feature>
<dbReference type="EMBL" id="JBHSAJ010000052">
    <property type="protein sequence ID" value="MFC3936407.1"/>
    <property type="molecule type" value="Genomic_DNA"/>
</dbReference>
<dbReference type="Pfam" id="PF18203">
    <property type="entry name" value="IPTL-CTERM"/>
    <property type="match status" value="1"/>
</dbReference>
<accession>A0ABV8DDN7</accession>
<evidence type="ECO:0000256" key="2">
    <source>
        <dbReference type="SAM" id="SignalP"/>
    </source>
</evidence>
<keyword evidence="1" id="KW-0812">Transmembrane</keyword>
<keyword evidence="2" id="KW-0732">Signal</keyword>
<feature type="domain" description="IPTL-CTERM protein sorting" evidence="3">
    <location>
        <begin position="194"/>
        <end position="222"/>
    </location>
</feature>
<reference evidence="5" key="1">
    <citation type="journal article" date="2019" name="Int. J. Syst. Evol. Microbiol.">
        <title>The Global Catalogue of Microorganisms (GCM) 10K type strain sequencing project: providing services to taxonomists for standard genome sequencing and annotation.</title>
        <authorList>
            <consortium name="The Broad Institute Genomics Platform"/>
            <consortium name="The Broad Institute Genome Sequencing Center for Infectious Disease"/>
            <person name="Wu L."/>
            <person name="Ma J."/>
        </authorList>
    </citation>
    <scope>NUCLEOTIDE SEQUENCE [LARGE SCALE GENOMIC DNA]</scope>
    <source>
        <strain evidence="5">CCUG 2113</strain>
    </source>
</reference>
<dbReference type="RefSeq" id="WP_082437448.1">
    <property type="nucleotide sequence ID" value="NZ_JAMXAX010000085.1"/>
</dbReference>
<dbReference type="Proteomes" id="UP001595693">
    <property type="component" value="Unassembled WGS sequence"/>
</dbReference>
<evidence type="ECO:0000259" key="3">
    <source>
        <dbReference type="Pfam" id="PF18203"/>
    </source>
</evidence>
<keyword evidence="5" id="KW-1185">Reference proteome</keyword>
<feature type="chain" id="PRO_5045455956" evidence="2">
    <location>
        <begin position="20"/>
        <end position="223"/>
    </location>
</feature>
<proteinExistence type="predicted"/>
<evidence type="ECO:0000313" key="4">
    <source>
        <dbReference type="EMBL" id="MFC3936407.1"/>
    </source>
</evidence>
<gene>
    <name evidence="4" type="ORF">ACFOW3_17465</name>
</gene>
<comment type="caution">
    <text evidence="4">The sequence shown here is derived from an EMBL/GenBank/DDBJ whole genome shotgun (WGS) entry which is preliminary data.</text>
</comment>
<feature type="transmembrane region" description="Helical" evidence="1">
    <location>
        <begin position="201"/>
        <end position="218"/>
    </location>
</feature>